<dbReference type="AlphaFoldDB" id="A0AAD8HH85"/>
<dbReference type="Proteomes" id="UP001237642">
    <property type="component" value="Unassembled WGS sequence"/>
</dbReference>
<reference evidence="1" key="1">
    <citation type="submission" date="2023-02" db="EMBL/GenBank/DDBJ databases">
        <title>Genome of toxic invasive species Heracleum sosnowskyi carries increased number of genes despite the absence of recent whole-genome duplications.</title>
        <authorList>
            <person name="Schelkunov M."/>
            <person name="Shtratnikova V."/>
            <person name="Makarenko M."/>
            <person name="Klepikova A."/>
            <person name="Omelchenko D."/>
            <person name="Novikova G."/>
            <person name="Obukhova E."/>
            <person name="Bogdanov V."/>
            <person name="Penin A."/>
            <person name="Logacheva M."/>
        </authorList>
    </citation>
    <scope>NUCLEOTIDE SEQUENCE</scope>
    <source>
        <strain evidence="1">Hsosn_3</strain>
        <tissue evidence="1">Leaf</tissue>
    </source>
</reference>
<dbReference type="EMBL" id="JAUIZM010000009">
    <property type="protein sequence ID" value="KAK1366578.1"/>
    <property type="molecule type" value="Genomic_DNA"/>
</dbReference>
<dbReference type="SUPFAM" id="SSF56219">
    <property type="entry name" value="DNase I-like"/>
    <property type="match status" value="1"/>
</dbReference>
<evidence type="ECO:0000313" key="1">
    <source>
        <dbReference type="EMBL" id="KAK1366578.1"/>
    </source>
</evidence>
<dbReference type="InterPro" id="IPR036691">
    <property type="entry name" value="Endo/exonu/phosph_ase_sf"/>
</dbReference>
<evidence type="ECO:0000313" key="2">
    <source>
        <dbReference type="Proteomes" id="UP001237642"/>
    </source>
</evidence>
<accession>A0AAD8HH85</accession>
<reference evidence="1" key="2">
    <citation type="submission" date="2023-05" db="EMBL/GenBank/DDBJ databases">
        <authorList>
            <person name="Schelkunov M.I."/>
        </authorList>
    </citation>
    <scope>NUCLEOTIDE SEQUENCE</scope>
    <source>
        <strain evidence="1">Hsosn_3</strain>
        <tissue evidence="1">Leaf</tissue>
    </source>
</reference>
<organism evidence="1 2">
    <name type="scientific">Heracleum sosnowskyi</name>
    <dbReference type="NCBI Taxonomy" id="360622"/>
    <lineage>
        <taxon>Eukaryota</taxon>
        <taxon>Viridiplantae</taxon>
        <taxon>Streptophyta</taxon>
        <taxon>Embryophyta</taxon>
        <taxon>Tracheophyta</taxon>
        <taxon>Spermatophyta</taxon>
        <taxon>Magnoliopsida</taxon>
        <taxon>eudicotyledons</taxon>
        <taxon>Gunneridae</taxon>
        <taxon>Pentapetalae</taxon>
        <taxon>asterids</taxon>
        <taxon>campanulids</taxon>
        <taxon>Apiales</taxon>
        <taxon>Apiaceae</taxon>
        <taxon>Apioideae</taxon>
        <taxon>apioid superclade</taxon>
        <taxon>Tordylieae</taxon>
        <taxon>Tordyliinae</taxon>
        <taxon>Heracleum</taxon>
    </lineage>
</organism>
<keyword evidence="2" id="KW-1185">Reference proteome</keyword>
<gene>
    <name evidence="1" type="ORF">POM88_042139</name>
</gene>
<dbReference type="PANTHER" id="PTHR33710">
    <property type="entry name" value="BNAC02G09200D PROTEIN"/>
    <property type="match status" value="1"/>
</dbReference>
<dbReference type="PANTHER" id="PTHR33710:SF62">
    <property type="entry name" value="DUF4283 DOMAIN PROTEIN"/>
    <property type="match status" value="1"/>
</dbReference>
<comment type="caution">
    <text evidence="1">The sequence shown here is derived from an EMBL/GenBank/DDBJ whole genome shotgun (WGS) entry which is preliminary data.</text>
</comment>
<evidence type="ECO:0008006" key="3">
    <source>
        <dbReference type="Google" id="ProtNLM"/>
    </source>
</evidence>
<protein>
    <recommendedName>
        <fullName evidence="3">Endonuclease/exonuclease/phosphatase domain-containing protein</fullName>
    </recommendedName>
</protein>
<proteinExistence type="predicted"/>
<name>A0AAD8HH85_9APIA</name>
<sequence>MLYRNQKNEEAPPYPNHLIEGFKDCLYEADLHDLEIIGHQFTWEKGQNIDHWTEIKLDRVLANPQWLSTFDMAKVYNVEGSPSDHSPLILCPEIQFRVWLENALSGQSSYTTAKIITLYWSIWRARNDVVWNQKSWSSLRIVAKAWEYLSQWTTAQGRC</sequence>
<dbReference type="Gene3D" id="3.60.10.10">
    <property type="entry name" value="Endonuclease/exonuclease/phosphatase"/>
    <property type="match status" value="1"/>
</dbReference>